<sequence length="386" mass="44961">MGKHEFGTPKYIANKIKAKGLQKLRWYCQMCQKQCRDENGFKCHTTSESHQRQLLIFADNAAHYINDFSREFSEGYLEILRRQYGTKRVPANKVYQDYISDRHHLHMNSTQWETLTSFVKWLGREGKCVVDETEKGWYVAYIDRDPETIALQEALAKKEKMDKCDQERMMDFIQKQVKRGKKNMKEPEYTELKRENEEEKLTLNLNMKAKKPPTAPVPTIKTNPDLFAVKERKEKSNKEPSSSGTKRKSALDDILEEEERKKEKKNRKDHWLCEGIVVKAVAKTLGDKYYKKKGVVESLKDKYEGMVRMLDSGDLIKFDQAHLETVIPSEGRLVKIVNGAYRGETAILKEIHEKDFCATLEIANGLLKGRVVNKVQYEDFSKLHVP</sequence>
<dbReference type="InterPro" id="IPR014722">
    <property type="entry name" value="Rib_uL2_dom2"/>
</dbReference>
<dbReference type="InterPro" id="IPR038254">
    <property type="entry name" value="KIN17_WH-like_sf"/>
</dbReference>
<reference evidence="7" key="1">
    <citation type="journal article" date="2024" name="Gigascience">
        <title>Chromosome-level genome of the poultry shaft louse Menopon gallinae provides insight into the host-switching and adaptive evolution of parasitic lice.</title>
        <authorList>
            <person name="Xu Y."/>
            <person name="Ma L."/>
            <person name="Liu S."/>
            <person name="Liang Y."/>
            <person name="Liu Q."/>
            <person name="He Z."/>
            <person name="Tian L."/>
            <person name="Duan Y."/>
            <person name="Cai W."/>
            <person name="Li H."/>
            <person name="Song F."/>
        </authorList>
    </citation>
    <scope>NUCLEOTIDE SEQUENCE</scope>
    <source>
        <strain evidence="7">Cailab_2023a</strain>
    </source>
</reference>
<dbReference type="InterPro" id="IPR041330">
    <property type="entry name" value="KN17_SH3"/>
</dbReference>
<evidence type="ECO:0000256" key="2">
    <source>
        <dbReference type="ARBA" id="ARBA00022723"/>
    </source>
</evidence>
<keyword evidence="3" id="KW-0863">Zinc-finger</keyword>
<organism evidence="7">
    <name type="scientific">Menopon gallinae</name>
    <name type="common">poultry shaft louse</name>
    <dbReference type="NCBI Taxonomy" id="328185"/>
    <lineage>
        <taxon>Eukaryota</taxon>
        <taxon>Metazoa</taxon>
        <taxon>Ecdysozoa</taxon>
        <taxon>Arthropoda</taxon>
        <taxon>Hexapoda</taxon>
        <taxon>Insecta</taxon>
        <taxon>Pterygota</taxon>
        <taxon>Neoptera</taxon>
        <taxon>Paraneoptera</taxon>
        <taxon>Psocodea</taxon>
        <taxon>Troctomorpha</taxon>
        <taxon>Phthiraptera</taxon>
        <taxon>Amblycera</taxon>
        <taxon>Menoponidae</taxon>
        <taxon>Menopon</taxon>
    </lineage>
</organism>
<dbReference type="Pfam" id="PF25095">
    <property type="entry name" value="C2H2-zf_KIN17"/>
    <property type="match status" value="1"/>
</dbReference>
<evidence type="ECO:0000256" key="4">
    <source>
        <dbReference type="ARBA" id="ARBA00022833"/>
    </source>
</evidence>
<proteinExistence type="inferred from homology"/>
<dbReference type="FunFam" id="2.30.30.30:FF:000021">
    <property type="entry name" value="DNA/RNA-binding protein KIN17, putative"/>
    <property type="match status" value="1"/>
</dbReference>
<dbReference type="InterPro" id="IPR037321">
    <property type="entry name" value="KIN17-like"/>
</dbReference>
<dbReference type="CDD" id="cd13155">
    <property type="entry name" value="KOW_KIN17"/>
    <property type="match status" value="1"/>
</dbReference>
<dbReference type="Pfam" id="PF25092">
    <property type="entry name" value="SH3_KIN17_C"/>
    <property type="match status" value="1"/>
</dbReference>
<dbReference type="GO" id="GO:0006260">
    <property type="term" value="P:DNA replication"/>
    <property type="evidence" value="ECO:0007669"/>
    <property type="project" value="TreeGrafter"/>
</dbReference>
<dbReference type="GO" id="GO:0006974">
    <property type="term" value="P:DNA damage response"/>
    <property type="evidence" value="ECO:0007669"/>
    <property type="project" value="TreeGrafter"/>
</dbReference>
<feature type="domain" description="DNA/RNA-binding protein Kin17 WH-like" evidence="6">
    <location>
        <begin position="52"/>
        <end position="178"/>
    </location>
</feature>
<evidence type="ECO:0000259" key="6">
    <source>
        <dbReference type="SMART" id="SM01253"/>
    </source>
</evidence>
<dbReference type="InterPro" id="IPR056767">
    <property type="entry name" value="C2H2-Znf_KIN17"/>
</dbReference>
<evidence type="ECO:0000256" key="5">
    <source>
        <dbReference type="SAM" id="MobiDB-lite"/>
    </source>
</evidence>
<dbReference type="InterPro" id="IPR036236">
    <property type="entry name" value="Znf_C2H2_sf"/>
</dbReference>
<evidence type="ECO:0000313" key="7">
    <source>
        <dbReference type="EMBL" id="KAL0278249.1"/>
    </source>
</evidence>
<dbReference type="FunFam" id="1.10.10.2030:FF:000001">
    <property type="entry name" value="DNA/RNA-binding protein KIN17, putative"/>
    <property type="match status" value="1"/>
</dbReference>
<comment type="caution">
    <text evidence="7">The sequence shown here is derived from an EMBL/GenBank/DDBJ whole genome shotgun (WGS) entry which is preliminary data.</text>
</comment>
<name>A0AAW2I7T4_9NEOP</name>
<dbReference type="PANTHER" id="PTHR12805:SF0">
    <property type="entry name" value="DNA_RNA-BINDING PROTEIN KIN17"/>
    <property type="match status" value="1"/>
</dbReference>
<keyword evidence="2" id="KW-0479">Metal-binding</keyword>
<dbReference type="Pfam" id="PF10357">
    <property type="entry name" value="WH_KIN17"/>
    <property type="match status" value="1"/>
</dbReference>
<comment type="similarity">
    <text evidence="1">Belongs to the KIN17 family.</text>
</comment>
<dbReference type="SUPFAM" id="SSF57667">
    <property type="entry name" value="beta-beta-alpha zinc fingers"/>
    <property type="match status" value="1"/>
</dbReference>
<dbReference type="GO" id="GO:0008270">
    <property type="term" value="F:zinc ion binding"/>
    <property type="evidence" value="ECO:0007669"/>
    <property type="project" value="UniProtKB-KW"/>
</dbReference>
<dbReference type="GO" id="GO:0003690">
    <property type="term" value="F:double-stranded DNA binding"/>
    <property type="evidence" value="ECO:0007669"/>
    <property type="project" value="TreeGrafter"/>
</dbReference>
<dbReference type="InterPro" id="IPR019447">
    <property type="entry name" value="DNA/RNA-bd_Kin17_WH-like_dom"/>
</dbReference>
<keyword evidence="4" id="KW-0862">Zinc</keyword>
<dbReference type="Gene3D" id="1.10.10.2030">
    <property type="entry name" value="DNA/RNA-binding protein Kin17, conserved domain"/>
    <property type="match status" value="1"/>
</dbReference>
<dbReference type="Pfam" id="PF18131">
    <property type="entry name" value="KN17_SH3"/>
    <property type="match status" value="1"/>
</dbReference>
<protein>
    <recommendedName>
        <fullName evidence="6">DNA/RNA-binding protein Kin17 WH-like domain-containing protein</fullName>
    </recommendedName>
</protein>
<feature type="compositionally biased region" description="Basic and acidic residues" evidence="5">
    <location>
        <begin position="228"/>
        <end position="238"/>
    </location>
</feature>
<evidence type="ECO:0000256" key="1">
    <source>
        <dbReference type="ARBA" id="ARBA00008517"/>
    </source>
</evidence>
<feature type="region of interest" description="Disordered" evidence="5">
    <location>
        <begin position="209"/>
        <end position="261"/>
    </location>
</feature>
<dbReference type="Gene3D" id="2.30.30.140">
    <property type="match status" value="1"/>
</dbReference>
<dbReference type="SMART" id="SM01253">
    <property type="entry name" value="Kin17_mid"/>
    <property type="match status" value="1"/>
</dbReference>
<dbReference type="InterPro" id="IPR041995">
    <property type="entry name" value="KOW_KIN17"/>
</dbReference>
<dbReference type="Gene3D" id="2.30.30.30">
    <property type="match status" value="1"/>
</dbReference>
<accession>A0AAW2I7T4</accession>
<gene>
    <name evidence="7" type="ORF">PYX00_000117</name>
</gene>
<evidence type="ECO:0000256" key="3">
    <source>
        <dbReference type="ARBA" id="ARBA00022771"/>
    </source>
</evidence>
<dbReference type="EMBL" id="JARGDH010000001">
    <property type="protein sequence ID" value="KAL0278249.1"/>
    <property type="molecule type" value="Genomic_DNA"/>
</dbReference>
<dbReference type="AlphaFoldDB" id="A0AAW2I7T4"/>
<dbReference type="GO" id="GO:0005634">
    <property type="term" value="C:nucleus"/>
    <property type="evidence" value="ECO:0007669"/>
    <property type="project" value="TreeGrafter"/>
</dbReference>
<dbReference type="PANTHER" id="PTHR12805">
    <property type="entry name" value="KIN17 KIN, ANTIGENIC DETERMINANT OF RECA PROTEIN HOMOLOG"/>
    <property type="match status" value="1"/>
</dbReference>